<accession>A0A087MKT0</accession>
<feature type="compositionally biased region" description="Basic and acidic residues" evidence="1">
    <location>
        <begin position="203"/>
        <end position="220"/>
    </location>
</feature>
<evidence type="ECO:0000256" key="1">
    <source>
        <dbReference type="SAM" id="MobiDB-lite"/>
    </source>
</evidence>
<sequence>MARTPDLVDRFSDRLARLALVRPRTMEELPVHIDRRRIYVLPTGFGLFLALMLLAMVLGGLNYNNNPALLLAFVTIAVAHNSLVQAHLTLSGLRLVALHAEPVFAGQGLAVRAAFEATGLRRRPGLELLAGDVEAFLDLAPGERAEVTLVLPTRQRGWFDPGRLRLSTIRPLGLARAWTWLKPRTRLLVYPCPETGQVPLPEHGGDSTSRRTRQHGEQPHHLREYRPGDALKQVAWKPSARAERLLVREYEASAPRELDLDWDTLHGMAHEARIRRIARWVVDAERQGHRYRLRLPVGVLGPGRGPDHRHACLRALALMPHG</sequence>
<feature type="transmembrane region" description="Helical" evidence="2">
    <location>
        <begin position="38"/>
        <end position="61"/>
    </location>
</feature>
<keyword evidence="4" id="KW-1185">Reference proteome</keyword>
<name>A0A087MKT0_9GAMM</name>
<keyword evidence="2" id="KW-0812">Transmembrane</keyword>
<keyword evidence="2" id="KW-0472">Membrane</keyword>
<dbReference type="OrthoDB" id="5298497at2"/>
<evidence type="ECO:0000313" key="3">
    <source>
        <dbReference type="EMBL" id="KFL37483.1"/>
    </source>
</evidence>
<dbReference type="EMBL" id="AVCJ01000003">
    <property type="protein sequence ID" value="KFL37483.1"/>
    <property type="molecule type" value="Genomic_DNA"/>
</dbReference>
<dbReference type="PANTHER" id="PTHR34351">
    <property type="entry name" value="SLR1927 PROTEIN-RELATED"/>
    <property type="match status" value="1"/>
</dbReference>
<dbReference type="Proteomes" id="UP000029085">
    <property type="component" value="Unassembled WGS sequence"/>
</dbReference>
<proteinExistence type="predicted"/>
<gene>
    <name evidence="3" type="ORF">N788_09830</name>
</gene>
<protein>
    <submittedName>
        <fullName evidence="3">Uncharacterized protein</fullName>
    </submittedName>
</protein>
<feature type="region of interest" description="Disordered" evidence="1">
    <location>
        <begin position="197"/>
        <end position="220"/>
    </location>
</feature>
<dbReference type="AlphaFoldDB" id="A0A087MKT0"/>
<comment type="caution">
    <text evidence="3">The sequence shown here is derived from an EMBL/GenBank/DDBJ whole genome shotgun (WGS) entry which is preliminary data.</text>
</comment>
<dbReference type="RefSeq" id="WP_034221083.1">
    <property type="nucleotide sequence ID" value="NZ_AVCJ01000003.1"/>
</dbReference>
<dbReference type="STRING" id="1121014.N788_09830"/>
<reference evidence="3 4" key="2">
    <citation type="journal article" date="2015" name="Stand. Genomic Sci.">
        <title>High quality draft genomic sequence of Arenimonas donghaensis DSM 18148(T).</title>
        <authorList>
            <person name="Chen F."/>
            <person name="Wang H."/>
            <person name="Cao Y."/>
            <person name="Li X."/>
            <person name="Wang G."/>
        </authorList>
    </citation>
    <scope>NUCLEOTIDE SEQUENCE [LARGE SCALE GENOMIC DNA]</scope>
    <source>
        <strain evidence="3 4">HO3-R19</strain>
    </source>
</reference>
<evidence type="ECO:0000313" key="4">
    <source>
        <dbReference type="Proteomes" id="UP000029085"/>
    </source>
</evidence>
<dbReference type="PANTHER" id="PTHR34351:SF1">
    <property type="entry name" value="SLR1927 PROTEIN"/>
    <property type="match status" value="1"/>
</dbReference>
<organism evidence="3 4">
    <name type="scientific">Arenimonas donghaensis DSM 18148 = HO3-R19</name>
    <dbReference type="NCBI Taxonomy" id="1121014"/>
    <lineage>
        <taxon>Bacteria</taxon>
        <taxon>Pseudomonadati</taxon>
        <taxon>Pseudomonadota</taxon>
        <taxon>Gammaproteobacteria</taxon>
        <taxon>Lysobacterales</taxon>
        <taxon>Lysobacteraceae</taxon>
        <taxon>Arenimonas</taxon>
    </lineage>
</organism>
<reference evidence="4" key="1">
    <citation type="submission" date="2013-08" db="EMBL/GenBank/DDBJ databases">
        <title>Genome sequencing of Arenimonas donghaensis.</title>
        <authorList>
            <person name="Chen F."/>
            <person name="Wang G."/>
        </authorList>
    </citation>
    <scope>NUCLEOTIDE SEQUENCE [LARGE SCALE GENOMIC DNA]</scope>
    <source>
        <strain evidence="4">HO3-R19</strain>
    </source>
</reference>
<feature type="transmembrane region" description="Helical" evidence="2">
    <location>
        <begin position="67"/>
        <end position="84"/>
    </location>
</feature>
<evidence type="ECO:0000256" key="2">
    <source>
        <dbReference type="SAM" id="Phobius"/>
    </source>
</evidence>
<dbReference type="PATRIC" id="fig|1121014.3.peg.725"/>
<keyword evidence="2" id="KW-1133">Transmembrane helix</keyword>